<accession>A0A932GNC5</accession>
<dbReference type="GO" id="GO:0008270">
    <property type="term" value="F:zinc ion binding"/>
    <property type="evidence" value="ECO:0007669"/>
    <property type="project" value="InterPro"/>
</dbReference>
<proteinExistence type="predicted"/>
<protein>
    <submittedName>
        <fullName evidence="2">HNH endonuclease</fullName>
    </submittedName>
</protein>
<dbReference type="GO" id="GO:0003676">
    <property type="term" value="F:nucleic acid binding"/>
    <property type="evidence" value="ECO:0007669"/>
    <property type="project" value="InterPro"/>
</dbReference>
<comment type="caution">
    <text evidence="2">The sequence shown here is derived from an EMBL/GenBank/DDBJ whole genome shotgun (WGS) entry which is preliminary data.</text>
</comment>
<feature type="domain" description="HNH nuclease" evidence="1">
    <location>
        <begin position="243"/>
        <end position="297"/>
    </location>
</feature>
<dbReference type="EMBL" id="JACPSX010000059">
    <property type="protein sequence ID" value="MBI3014159.1"/>
    <property type="molecule type" value="Genomic_DNA"/>
</dbReference>
<keyword evidence="2" id="KW-0378">Hydrolase</keyword>
<reference evidence="2" key="1">
    <citation type="submission" date="2020-07" db="EMBL/GenBank/DDBJ databases">
        <title>Huge and variable diversity of episymbiotic CPR bacteria and DPANN archaea in groundwater ecosystems.</title>
        <authorList>
            <person name="He C.Y."/>
            <person name="Keren R."/>
            <person name="Whittaker M."/>
            <person name="Farag I.F."/>
            <person name="Doudna J."/>
            <person name="Cate J.H.D."/>
            <person name="Banfield J.F."/>
        </authorList>
    </citation>
    <scope>NUCLEOTIDE SEQUENCE</scope>
    <source>
        <strain evidence="2">NC_groundwater_717_Ag_S-0.2um_59_8</strain>
    </source>
</reference>
<dbReference type="InterPro" id="IPR003615">
    <property type="entry name" value="HNH_nuc"/>
</dbReference>
<dbReference type="Proteomes" id="UP000741360">
    <property type="component" value="Unassembled WGS sequence"/>
</dbReference>
<sequence length="320" mass="38239">MSKVEQNVMFKNCKEKYYLECLWNGLEFIYEQIHELEQRQRQELCKRSSGEVYGLIFHETCGMPEHHMIINYFVWYACSLFAFLKLFSKAYSLGDDWKEIFPDEEIWRHKVAAHTAYTDPRREEGGFISATTTQTLPRGQVMWIFRELIQAFREIRTDHKYLQAQAKKELEDLRQNGLPEGYLRHPKEAIRRWGQLAFDAWFTRQEPKYRVCSGYPPDWEWRKLVLLKQQNYKCSRCSGDIYRVRQNVRNREKVLESRSGKEVLLPKGLHLHHITPLSQGGDHSFANLTLLCPRCHSFEHPHNARLKPYRTRRPSTRKMP</sequence>
<gene>
    <name evidence="2" type="ORF">HYY65_03620</name>
</gene>
<dbReference type="SMART" id="SM00507">
    <property type="entry name" value="HNHc"/>
    <property type="match status" value="1"/>
</dbReference>
<evidence type="ECO:0000313" key="3">
    <source>
        <dbReference type="Proteomes" id="UP000741360"/>
    </source>
</evidence>
<dbReference type="Gene3D" id="1.10.30.50">
    <property type="match status" value="1"/>
</dbReference>
<evidence type="ECO:0000259" key="1">
    <source>
        <dbReference type="SMART" id="SM00507"/>
    </source>
</evidence>
<evidence type="ECO:0000313" key="2">
    <source>
        <dbReference type="EMBL" id="MBI3014159.1"/>
    </source>
</evidence>
<organism evidence="2 3">
    <name type="scientific">Tectimicrobiota bacterium</name>
    <dbReference type="NCBI Taxonomy" id="2528274"/>
    <lineage>
        <taxon>Bacteria</taxon>
        <taxon>Pseudomonadati</taxon>
        <taxon>Nitrospinota/Tectimicrobiota group</taxon>
        <taxon>Candidatus Tectimicrobiota</taxon>
    </lineage>
</organism>
<dbReference type="CDD" id="cd00085">
    <property type="entry name" value="HNHc"/>
    <property type="match status" value="1"/>
</dbReference>
<name>A0A932GNC5_UNCTE</name>
<dbReference type="Pfam" id="PF01844">
    <property type="entry name" value="HNH"/>
    <property type="match status" value="1"/>
</dbReference>
<keyword evidence="2" id="KW-0540">Nuclease</keyword>
<keyword evidence="2" id="KW-0255">Endonuclease</keyword>
<dbReference type="GO" id="GO:0004519">
    <property type="term" value="F:endonuclease activity"/>
    <property type="evidence" value="ECO:0007669"/>
    <property type="project" value="UniProtKB-KW"/>
</dbReference>
<dbReference type="InterPro" id="IPR002711">
    <property type="entry name" value="HNH"/>
</dbReference>
<dbReference type="AlphaFoldDB" id="A0A932GNC5"/>